<accession>A0A6J7RYX9</accession>
<reference evidence="2" key="1">
    <citation type="submission" date="2020-05" db="EMBL/GenBank/DDBJ databases">
        <authorList>
            <person name="Chiriac C."/>
            <person name="Salcher M."/>
            <person name="Ghai R."/>
            <person name="Kavagutti S V."/>
        </authorList>
    </citation>
    <scope>NUCLEOTIDE SEQUENCE</scope>
</reference>
<evidence type="ECO:0000313" key="1">
    <source>
        <dbReference type="EMBL" id="CAB4915119.1"/>
    </source>
</evidence>
<gene>
    <name evidence="1" type="ORF">UFOPK3605_01368</name>
    <name evidence="2" type="ORF">UFOPK4121_01635</name>
</gene>
<name>A0A6J7RYX9_9ZZZZ</name>
<proteinExistence type="predicted"/>
<sequence length="226" mass="25627">MSDPNLSSDEIERMRTPLWEQAKEALRTGDHEAAEDLIDRAVTQWSSLQEYSINWITSLLTFIGEELDEAAVERALRKTGDEFVRPRRTSDTKWDDLPASARAKIIARAMVANFGKVEVEEDEEKIILSFQCGSGGRLIEDGRYEGDHAYLKLRSSGPQTFSRDELWVYCAHCSVNNEIQPVEWGETPTSIEFPPEQAGDPCVHHIYKNVGDIPESDFVRIGKTRP</sequence>
<dbReference type="EMBL" id="CAFBMM010000090">
    <property type="protein sequence ID" value="CAB4915119.1"/>
    <property type="molecule type" value="Genomic_DNA"/>
</dbReference>
<dbReference type="AlphaFoldDB" id="A0A6J7RYX9"/>
<dbReference type="EMBL" id="CAFBPQ010000092">
    <property type="protein sequence ID" value="CAB5033480.1"/>
    <property type="molecule type" value="Genomic_DNA"/>
</dbReference>
<protein>
    <submittedName>
        <fullName evidence="2">Unannotated protein</fullName>
    </submittedName>
</protein>
<evidence type="ECO:0000313" key="2">
    <source>
        <dbReference type="EMBL" id="CAB5033480.1"/>
    </source>
</evidence>
<organism evidence="2">
    <name type="scientific">freshwater metagenome</name>
    <dbReference type="NCBI Taxonomy" id="449393"/>
    <lineage>
        <taxon>unclassified sequences</taxon>
        <taxon>metagenomes</taxon>
        <taxon>ecological metagenomes</taxon>
    </lineage>
</organism>